<evidence type="ECO:0000256" key="1">
    <source>
        <dbReference type="ARBA" id="ARBA00023002"/>
    </source>
</evidence>
<organism evidence="4 5">
    <name type="scientific">Streptantibioticus ferralitis</name>
    <dbReference type="NCBI Taxonomy" id="236510"/>
    <lineage>
        <taxon>Bacteria</taxon>
        <taxon>Bacillati</taxon>
        <taxon>Actinomycetota</taxon>
        <taxon>Actinomycetes</taxon>
        <taxon>Kitasatosporales</taxon>
        <taxon>Streptomycetaceae</taxon>
        <taxon>Streptantibioticus</taxon>
    </lineage>
</organism>
<dbReference type="PANTHER" id="PTHR30466:SF1">
    <property type="entry name" value="FMN REDUCTASE (NADH) RUTF"/>
    <property type="match status" value="1"/>
</dbReference>
<name>A0ABT5ZDQ6_9ACTN</name>
<dbReference type="Gene3D" id="2.30.110.10">
    <property type="entry name" value="Electron Transport, Fmn-binding Protein, Chain A"/>
    <property type="match status" value="1"/>
</dbReference>
<dbReference type="Proteomes" id="UP001220022">
    <property type="component" value="Unassembled WGS sequence"/>
</dbReference>
<protein>
    <submittedName>
        <fullName evidence="4">Flavin reductase family protein</fullName>
    </submittedName>
</protein>
<sequence>MPIPMAGADGRTAAEPVSATAFRTLMASFPAGVAVVTAADEGGRQYGMTCTAVSSVSVSPPTLLVCMQRSSRTLAVLTRTGSFAVNLLDDQARTVAELFATRGRDRFEHVSWTARPDCGGPHLEQDTHSIADCRVTGSVAVADHVVVFGEVFRVTTEDDARPRPLVYGMREYWSLGHTGAAPQHCAPSPGEPSDSDTETSR</sequence>
<evidence type="ECO:0000313" key="5">
    <source>
        <dbReference type="Proteomes" id="UP001220022"/>
    </source>
</evidence>
<evidence type="ECO:0000313" key="4">
    <source>
        <dbReference type="EMBL" id="MDF2261180.1"/>
    </source>
</evidence>
<reference evidence="4 5" key="1">
    <citation type="submission" date="2023-03" db="EMBL/GenBank/DDBJ databases">
        <title>Draft genome sequence of type strain Streptomyces ferralitis JCM 14344.</title>
        <authorList>
            <person name="Klaysubun C."/>
            <person name="Duangmal K."/>
        </authorList>
    </citation>
    <scope>NUCLEOTIDE SEQUENCE [LARGE SCALE GENOMIC DNA]</scope>
    <source>
        <strain evidence="4 5">JCM 14344</strain>
    </source>
</reference>
<keyword evidence="5" id="KW-1185">Reference proteome</keyword>
<evidence type="ECO:0000256" key="2">
    <source>
        <dbReference type="SAM" id="MobiDB-lite"/>
    </source>
</evidence>
<dbReference type="Pfam" id="PF01613">
    <property type="entry name" value="Flavin_Reduct"/>
    <property type="match status" value="1"/>
</dbReference>
<proteinExistence type="predicted"/>
<gene>
    <name evidence="4" type="ORF">P2L57_37320</name>
</gene>
<dbReference type="InterPro" id="IPR002563">
    <property type="entry name" value="Flavin_Rdtase-like_dom"/>
</dbReference>
<dbReference type="InterPro" id="IPR012349">
    <property type="entry name" value="Split_barrel_FMN-bd"/>
</dbReference>
<dbReference type="RefSeq" id="WP_275822521.1">
    <property type="nucleotide sequence ID" value="NZ_BAAANM010000031.1"/>
</dbReference>
<dbReference type="InterPro" id="IPR050268">
    <property type="entry name" value="NADH-dep_flavin_reductase"/>
</dbReference>
<dbReference type="PANTHER" id="PTHR30466">
    <property type="entry name" value="FLAVIN REDUCTASE"/>
    <property type="match status" value="1"/>
</dbReference>
<dbReference type="SUPFAM" id="SSF50475">
    <property type="entry name" value="FMN-binding split barrel"/>
    <property type="match status" value="1"/>
</dbReference>
<feature type="region of interest" description="Disordered" evidence="2">
    <location>
        <begin position="178"/>
        <end position="201"/>
    </location>
</feature>
<evidence type="ECO:0000259" key="3">
    <source>
        <dbReference type="SMART" id="SM00903"/>
    </source>
</evidence>
<feature type="domain" description="Flavin reductase like" evidence="3">
    <location>
        <begin position="26"/>
        <end position="174"/>
    </location>
</feature>
<comment type="caution">
    <text evidence="4">The sequence shown here is derived from an EMBL/GenBank/DDBJ whole genome shotgun (WGS) entry which is preliminary data.</text>
</comment>
<dbReference type="SMART" id="SM00903">
    <property type="entry name" value="Flavin_Reduct"/>
    <property type="match status" value="1"/>
</dbReference>
<keyword evidence="1" id="KW-0560">Oxidoreductase</keyword>
<dbReference type="EMBL" id="JARHTQ010000049">
    <property type="protein sequence ID" value="MDF2261180.1"/>
    <property type="molecule type" value="Genomic_DNA"/>
</dbReference>
<accession>A0ABT5ZDQ6</accession>